<evidence type="ECO:0000256" key="1">
    <source>
        <dbReference type="ARBA" id="ARBA00023002"/>
    </source>
</evidence>
<evidence type="ECO:0000259" key="2">
    <source>
        <dbReference type="Pfam" id="PF00248"/>
    </source>
</evidence>
<dbReference type="InterPro" id="IPR050523">
    <property type="entry name" value="AKR_Detox_Biosynth"/>
</dbReference>
<sequence length="349" mass="37943">MEYRLLGRSGLKVSTITLGTMTMGGKGNFAKVGNAGVGEARRQIDLCLDAGVNLIDTADVYSTGGSEEIIGEVLGGKRKNGVLIATKARFPMGDGPNDRGLSRHHLIEACEASLKRLRTDVIDLYQVHQWDGQTPLEETIDALDTLVRQGKVRYIGASNYSGWHLMKALGVSDRAHRQRFVSQQIHYTLEAREAEYELVPVSIDQGLGILVWSPLAGGLLSGKHRRGVTPEGTRQLAGWDEPPIRDEDRLWAIVDALVAIAETRGVSGAQVALAWLLGRPAVTSVIIGGRTEAQLQDNLAAAELVLTAEEWAILDKVSAPPVLYPYWHQLRTAKDRLGPADLSLLGPHL</sequence>
<dbReference type="PANTHER" id="PTHR43364">
    <property type="entry name" value="NADH-SPECIFIC METHYLGLYOXAL REDUCTASE-RELATED"/>
    <property type="match status" value="1"/>
</dbReference>
<dbReference type="InterPro" id="IPR036812">
    <property type="entry name" value="NAD(P)_OxRdtase_dom_sf"/>
</dbReference>
<proteinExistence type="predicted"/>
<dbReference type="EMBL" id="JANX01000085">
    <property type="protein sequence ID" value="KGM34547.1"/>
    <property type="molecule type" value="Genomic_DNA"/>
</dbReference>
<dbReference type="RefSeq" id="WP_034834766.1">
    <property type="nucleotide sequence ID" value="NZ_JANX01000085.1"/>
</dbReference>
<dbReference type="CDD" id="cd19091">
    <property type="entry name" value="AKR_PsAKR"/>
    <property type="match status" value="1"/>
</dbReference>
<protein>
    <submittedName>
        <fullName evidence="3">Aldo/keto reductase</fullName>
    </submittedName>
</protein>
<keyword evidence="1" id="KW-0560">Oxidoreductase</keyword>
<reference evidence="3 4" key="1">
    <citation type="submission" date="2014-01" db="EMBL/GenBank/DDBJ databases">
        <title>Genome sequence determination for a cystic fibrosis isolate, Inquilinus limosus.</title>
        <authorList>
            <person name="Pino M."/>
            <person name="Di Conza J."/>
            <person name="Gutkind G."/>
        </authorList>
    </citation>
    <scope>NUCLEOTIDE SEQUENCE [LARGE SCALE GENOMIC DNA]</scope>
    <source>
        <strain evidence="3 4">MP06</strain>
    </source>
</reference>
<accession>A0A0A0DC29</accession>
<dbReference type="Proteomes" id="UP000029995">
    <property type="component" value="Unassembled WGS sequence"/>
</dbReference>
<dbReference type="PANTHER" id="PTHR43364:SF18">
    <property type="entry name" value="OXIDOREDUCTASE"/>
    <property type="match status" value="1"/>
</dbReference>
<organism evidence="3 4">
    <name type="scientific">Inquilinus limosus MP06</name>
    <dbReference type="NCBI Taxonomy" id="1398085"/>
    <lineage>
        <taxon>Bacteria</taxon>
        <taxon>Pseudomonadati</taxon>
        <taxon>Pseudomonadota</taxon>
        <taxon>Alphaproteobacteria</taxon>
        <taxon>Rhodospirillales</taxon>
        <taxon>Rhodospirillaceae</taxon>
        <taxon>Inquilinus</taxon>
    </lineage>
</organism>
<dbReference type="AlphaFoldDB" id="A0A0A0DC29"/>
<evidence type="ECO:0000313" key="3">
    <source>
        <dbReference type="EMBL" id="KGM34547.1"/>
    </source>
</evidence>
<name>A0A0A0DC29_9PROT</name>
<comment type="caution">
    <text evidence="3">The sequence shown here is derived from an EMBL/GenBank/DDBJ whole genome shotgun (WGS) entry which is preliminary data.</text>
</comment>
<dbReference type="GO" id="GO:0016491">
    <property type="term" value="F:oxidoreductase activity"/>
    <property type="evidence" value="ECO:0007669"/>
    <property type="project" value="UniProtKB-KW"/>
</dbReference>
<dbReference type="GO" id="GO:0005829">
    <property type="term" value="C:cytosol"/>
    <property type="evidence" value="ECO:0007669"/>
    <property type="project" value="TreeGrafter"/>
</dbReference>
<dbReference type="InterPro" id="IPR023210">
    <property type="entry name" value="NADP_OxRdtase_dom"/>
</dbReference>
<dbReference type="FunFam" id="3.20.20.100:FF:000004">
    <property type="entry name" value="Oxidoreductase, aldo/keto reductase"/>
    <property type="match status" value="1"/>
</dbReference>
<dbReference type="Gene3D" id="3.20.20.100">
    <property type="entry name" value="NADP-dependent oxidoreductase domain"/>
    <property type="match status" value="1"/>
</dbReference>
<dbReference type="SUPFAM" id="SSF51430">
    <property type="entry name" value="NAD(P)-linked oxidoreductase"/>
    <property type="match status" value="1"/>
</dbReference>
<dbReference type="Pfam" id="PF00248">
    <property type="entry name" value="Aldo_ket_red"/>
    <property type="match status" value="1"/>
</dbReference>
<evidence type="ECO:0000313" key="4">
    <source>
        <dbReference type="Proteomes" id="UP000029995"/>
    </source>
</evidence>
<feature type="domain" description="NADP-dependent oxidoreductase" evidence="2">
    <location>
        <begin position="16"/>
        <end position="318"/>
    </location>
</feature>
<dbReference type="OrthoDB" id="9773828at2"/>
<gene>
    <name evidence="3" type="ORF">P409_09595</name>
</gene>